<reference evidence="3 4" key="1">
    <citation type="submission" date="2017-02" db="EMBL/GenBank/DDBJ databases">
        <authorList>
            <person name="Peterson S.W."/>
        </authorList>
    </citation>
    <scope>NUCLEOTIDE SEQUENCE [LARGE SCALE GENOMIC DNA]</scope>
    <source>
        <strain evidence="3 4">USBA 369</strain>
    </source>
</reference>
<dbReference type="PROSITE" id="PS50110">
    <property type="entry name" value="RESPONSE_REGULATORY"/>
    <property type="match status" value="1"/>
</dbReference>
<keyword evidence="1" id="KW-0597">Phosphoprotein</keyword>
<evidence type="ECO:0000313" key="4">
    <source>
        <dbReference type="Proteomes" id="UP000190135"/>
    </source>
</evidence>
<dbReference type="SMART" id="SM00448">
    <property type="entry name" value="REC"/>
    <property type="match status" value="1"/>
</dbReference>
<evidence type="ECO:0000313" key="3">
    <source>
        <dbReference type="EMBL" id="SKA06762.1"/>
    </source>
</evidence>
<dbReference type="Proteomes" id="UP000190135">
    <property type="component" value="Unassembled WGS sequence"/>
</dbReference>
<dbReference type="AlphaFoldDB" id="A0A1T4QSM6"/>
<dbReference type="InterPro" id="IPR011006">
    <property type="entry name" value="CheY-like_superfamily"/>
</dbReference>
<dbReference type="STRING" id="1365950.SAMN05428963_105234"/>
<evidence type="ECO:0000259" key="2">
    <source>
        <dbReference type="PROSITE" id="PS50110"/>
    </source>
</evidence>
<dbReference type="InterPro" id="IPR001789">
    <property type="entry name" value="Sig_transdc_resp-reg_receiver"/>
</dbReference>
<feature type="modified residue" description="4-aspartylphosphate" evidence="1">
    <location>
        <position position="76"/>
    </location>
</feature>
<accession>A0A1T4QSM6</accession>
<protein>
    <submittedName>
        <fullName evidence="3">Response regulator receiver domain-containing protein</fullName>
    </submittedName>
</protein>
<feature type="domain" description="Response regulatory" evidence="2">
    <location>
        <begin position="27"/>
        <end position="137"/>
    </location>
</feature>
<name>A0A1T4QSM6_9HYPH</name>
<dbReference type="Pfam" id="PF00072">
    <property type="entry name" value="Response_reg"/>
    <property type="match status" value="1"/>
</dbReference>
<evidence type="ECO:0000256" key="1">
    <source>
        <dbReference type="PROSITE-ProRule" id="PRU00169"/>
    </source>
</evidence>
<dbReference type="SUPFAM" id="SSF52172">
    <property type="entry name" value="CheY-like"/>
    <property type="match status" value="1"/>
</dbReference>
<dbReference type="Gene3D" id="3.40.50.2300">
    <property type="match status" value="1"/>
</dbReference>
<gene>
    <name evidence="3" type="ORF">SAMN05428963_105234</name>
</gene>
<dbReference type="GO" id="GO:0000160">
    <property type="term" value="P:phosphorelay signal transduction system"/>
    <property type="evidence" value="ECO:0007669"/>
    <property type="project" value="InterPro"/>
</dbReference>
<dbReference type="EMBL" id="FUXL01000005">
    <property type="protein sequence ID" value="SKA06762.1"/>
    <property type="molecule type" value="Genomic_DNA"/>
</dbReference>
<sequence>MTSGGRVGNLSESLRNPIPMSRFNGKKILVVEDEFMIAIDIEASLEELGANVACAGTLERALEAVESDRFDGVVLDLNLAGKEVYPVADILARQGIPFFFHTGHGVKSVLRNRYPDAVVCQKPCLSHELVDALASVMMKTADA</sequence>
<proteinExistence type="predicted"/>
<organism evidence="3 4">
    <name type="scientific">Consotaella salsifontis</name>
    <dbReference type="NCBI Taxonomy" id="1365950"/>
    <lineage>
        <taxon>Bacteria</taxon>
        <taxon>Pseudomonadati</taxon>
        <taxon>Pseudomonadota</taxon>
        <taxon>Alphaproteobacteria</taxon>
        <taxon>Hyphomicrobiales</taxon>
        <taxon>Aurantimonadaceae</taxon>
        <taxon>Consotaella</taxon>
    </lineage>
</organism>
<keyword evidence="4" id="KW-1185">Reference proteome</keyword>